<accession>A0A1D6PYR7</accession>
<dbReference type="SUPFAM" id="SSF81301">
    <property type="entry name" value="Nucleotidyltransferase"/>
    <property type="match status" value="1"/>
</dbReference>
<feature type="domain" description="Poly(A) RNA polymerase mitochondrial-like central palm" evidence="1">
    <location>
        <begin position="46"/>
        <end position="95"/>
    </location>
</feature>
<organism evidence="2">
    <name type="scientific">Zea mays</name>
    <name type="common">Maize</name>
    <dbReference type="NCBI Taxonomy" id="4577"/>
    <lineage>
        <taxon>Eukaryota</taxon>
        <taxon>Viridiplantae</taxon>
        <taxon>Streptophyta</taxon>
        <taxon>Embryophyta</taxon>
        <taxon>Tracheophyta</taxon>
        <taxon>Spermatophyta</taxon>
        <taxon>Magnoliopsida</taxon>
        <taxon>Liliopsida</taxon>
        <taxon>Poales</taxon>
        <taxon>Poaceae</taxon>
        <taxon>PACMAD clade</taxon>
        <taxon>Panicoideae</taxon>
        <taxon>Andropogonodae</taxon>
        <taxon>Andropogoneae</taxon>
        <taxon>Tripsacinae</taxon>
        <taxon>Zea</taxon>
    </lineage>
</organism>
<reference evidence="2" key="1">
    <citation type="submission" date="2015-12" db="EMBL/GenBank/DDBJ databases">
        <title>Update maize B73 reference genome by single molecule sequencing technologies.</title>
        <authorList>
            <consortium name="Maize Genome Sequencing Project"/>
            <person name="Ware D."/>
        </authorList>
    </citation>
    <scope>NUCLEOTIDE SEQUENCE</scope>
    <source>
        <tissue evidence="2">Seedling</tissue>
    </source>
</reference>
<dbReference type="Pfam" id="PF22600">
    <property type="entry name" value="MTPAP-like_central"/>
    <property type="match status" value="1"/>
</dbReference>
<dbReference type="GO" id="GO:0016740">
    <property type="term" value="F:transferase activity"/>
    <property type="evidence" value="ECO:0007669"/>
    <property type="project" value="UniProtKB-KW"/>
</dbReference>
<sequence>MAAAAASPPVPLGPDASDLLDGDLRLKPAVAISWDSEGKNNELPIVEPFGSFTMDLFTPQSDLDLSVNFNTDANDQYPRKNKISAIRKLAHVLFSHQRNYCSKHISHLS</sequence>
<dbReference type="InterPro" id="IPR043519">
    <property type="entry name" value="NT_sf"/>
</dbReference>
<gene>
    <name evidence="2" type="ORF">ZEAMMB73_Zm00001d049928</name>
</gene>
<dbReference type="EMBL" id="CM000780">
    <property type="protein sequence ID" value="AQK51591.1"/>
    <property type="molecule type" value="Genomic_DNA"/>
</dbReference>
<keyword evidence="2" id="KW-0808">Transferase</keyword>
<name>A0A1D6PYR7_MAIZE</name>
<dbReference type="Gene3D" id="3.30.460.10">
    <property type="entry name" value="Beta Polymerase, domain 2"/>
    <property type="match status" value="1"/>
</dbReference>
<dbReference type="ExpressionAtlas" id="A0A1D6PYR7">
    <property type="expression patterns" value="baseline and differential"/>
</dbReference>
<dbReference type="AlphaFoldDB" id="A0A1D6PYR7"/>
<protein>
    <submittedName>
        <fullName evidence="2">Nucleotidyltransferase family protein</fullName>
    </submittedName>
</protein>
<dbReference type="InterPro" id="IPR054708">
    <property type="entry name" value="MTPAP-like_central"/>
</dbReference>
<evidence type="ECO:0000259" key="1">
    <source>
        <dbReference type="Pfam" id="PF22600"/>
    </source>
</evidence>
<proteinExistence type="predicted"/>
<evidence type="ECO:0000313" key="2">
    <source>
        <dbReference type="EMBL" id="AQK51591.1"/>
    </source>
</evidence>